<comment type="caution">
    <text evidence="2">The sequence shown here is derived from an EMBL/GenBank/DDBJ whole genome shotgun (WGS) entry which is preliminary data.</text>
</comment>
<evidence type="ECO:0000259" key="1">
    <source>
        <dbReference type="PROSITE" id="PS50110"/>
    </source>
</evidence>
<dbReference type="InterPro" id="IPR001789">
    <property type="entry name" value="Sig_transdc_resp-reg_receiver"/>
</dbReference>
<dbReference type="PROSITE" id="PS50110">
    <property type="entry name" value="RESPONSE_REGULATORY"/>
    <property type="match status" value="1"/>
</dbReference>
<accession>X1S1V1</accession>
<sequence length="85" mass="9519">MYSEKQYALRVLRSGASGYLTKESTPDRLGMAIRKVVAGGKYISPELGEELALRVGTDITLDYAPSSNQINIINKFRKYFSTVRN</sequence>
<dbReference type="SUPFAM" id="SSF52172">
    <property type="entry name" value="CheY-like"/>
    <property type="match status" value="1"/>
</dbReference>
<reference evidence="2" key="1">
    <citation type="journal article" date="2014" name="Front. Microbiol.">
        <title>High frequency of phylogenetically diverse reductive dehalogenase-homologous genes in deep subseafloor sedimentary metagenomes.</title>
        <authorList>
            <person name="Kawai M."/>
            <person name="Futagami T."/>
            <person name="Toyoda A."/>
            <person name="Takaki Y."/>
            <person name="Nishi S."/>
            <person name="Hori S."/>
            <person name="Arai W."/>
            <person name="Tsubouchi T."/>
            <person name="Morono Y."/>
            <person name="Uchiyama I."/>
            <person name="Ito T."/>
            <person name="Fujiyama A."/>
            <person name="Inagaki F."/>
            <person name="Takami H."/>
        </authorList>
    </citation>
    <scope>NUCLEOTIDE SEQUENCE</scope>
    <source>
        <strain evidence="2">Expedition CK06-06</strain>
    </source>
</reference>
<protein>
    <recommendedName>
        <fullName evidence="1">Response regulatory domain-containing protein</fullName>
    </recommendedName>
</protein>
<feature type="domain" description="Response regulatory" evidence="1">
    <location>
        <begin position="1"/>
        <end position="37"/>
    </location>
</feature>
<name>X1S1V1_9ZZZZ</name>
<dbReference type="AlphaFoldDB" id="X1S1V1"/>
<dbReference type="Gene3D" id="3.40.50.2300">
    <property type="match status" value="1"/>
</dbReference>
<gene>
    <name evidence="2" type="ORF">S12H4_12980</name>
</gene>
<organism evidence="2">
    <name type="scientific">marine sediment metagenome</name>
    <dbReference type="NCBI Taxonomy" id="412755"/>
    <lineage>
        <taxon>unclassified sequences</taxon>
        <taxon>metagenomes</taxon>
        <taxon>ecological metagenomes</taxon>
    </lineage>
</organism>
<evidence type="ECO:0000313" key="2">
    <source>
        <dbReference type="EMBL" id="GAI86987.1"/>
    </source>
</evidence>
<dbReference type="EMBL" id="BARW01006190">
    <property type="protein sequence ID" value="GAI86987.1"/>
    <property type="molecule type" value="Genomic_DNA"/>
</dbReference>
<proteinExistence type="predicted"/>
<dbReference type="InterPro" id="IPR011006">
    <property type="entry name" value="CheY-like_superfamily"/>
</dbReference>
<dbReference type="GO" id="GO:0000160">
    <property type="term" value="P:phosphorelay signal transduction system"/>
    <property type="evidence" value="ECO:0007669"/>
    <property type="project" value="InterPro"/>
</dbReference>